<sequence>MAMLAASDLTFGYEDAHILSDVTLSADRGEVLAIIGPSGTGKTTLLRLLSLFERPDAGTVALDGEDVWALPAEERLARRKRLGMVFQDRSLFSTTVGANAAYGLTVRRPWRDRMSSWLRVRLGLDETRLRELFATLGMAERVPPWLSRLTVEQTVPDAAREALATVGMAERVDQRASELSAGEAQRVAFARALAPDPDALLLDEPTSNLDPRNTALIEDAVGDARDRDIAVVLATHDMDQARRVADRVAVFLDGTVIEQGATDRVFEAPGDDRARQFVEGELVY</sequence>
<dbReference type="GO" id="GO:0016887">
    <property type="term" value="F:ATP hydrolysis activity"/>
    <property type="evidence" value="ECO:0007669"/>
    <property type="project" value="InterPro"/>
</dbReference>
<dbReference type="InterPro" id="IPR017871">
    <property type="entry name" value="ABC_transporter-like_CS"/>
</dbReference>
<dbReference type="Pfam" id="PF00005">
    <property type="entry name" value="ABC_tran"/>
    <property type="match status" value="1"/>
</dbReference>
<name>A0A9E7UD82_9EURY</name>
<dbReference type="PANTHER" id="PTHR43423">
    <property type="entry name" value="ABC TRANSPORTER I FAMILY MEMBER 17"/>
    <property type="match status" value="1"/>
</dbReference>
<keyword evidence="4 6" id="KW-0067">ATP-binding</keyword>
<keyword evidence="2" id="KW-0472">Membrane</keyword>
<keyword evidence="1" id="KW-0813">Transport</keyword>
<evidence type="ECO:0000259" key="5">
    <source>
        <dbReference type="PROSITE" id="PS50893"/>
    </source>
</evidence>
<evidence type="ECO:0000313" key="7">
    <source>
        <dbReference type="Proteomes" id="UP001057580"/>
    </source>
</evidence>
<dbReference type="SUPFAM" id="SSF52540">
    <property type="entry name" value="P-loop containing nucleoside triphosphate hydrolases"/>
    <property type="match status" value="1"/>
</dbReference>
<dbReference type="GO" id="GO:0035435">
    <property type="term" value="P:phosphate ion transmembrane transport"/>
    <property type="evidence" value="ECO:0007669"/>
    <property type="project" value="InterPro"/>
</dbReference>
<dbReference type="AlphaFoldDB" id="A0A9E7UD82"/>
<dbReference type="RefSeq" id="WP_260643878.1">
    <property type="nucleotide sequence ID" value="NZ_CP104003.1"/>
</dbReference>
<dbReference type="Gene3D" id="3.40.50.300">
    <property type="entry name" value="P-loop containing nucleotide triphosphate hydrolases"/>
    <property type="match status" value="1"/>
</dbReference>
<evidence type="ECO:0000313" key="6">
    <source>
        <dbReference type="EMBL" id="UWM56764.1"/>
    </source>
</evidence>
<dbReference type="InterPro" id="IPR003593">
    <property type="entry name" value="AAA+_ATPase"/>
</dbReference>
<evidence type="ECO:0000256" key="2">
    <source>
        <dbReference type="ARBA" id="ARBA00022475"/>
    </source>
</evidence>
<dbReference type="GO" id="GO:0016020">
    <property type="term" value="C:membrane"/>
    <property type="evidence" value="ECO:0007669"/>
    <property type="project" value="InterPro"/>
</dbReference>
<keyword evidence="7" id="KW-1185">Reference proteome</keyword>
<dbReference type="GO" id="GO:0005524">
    <property type="term" value="F:ATP binding"/>
    <property type="evidence" value="ECO:0007669"/>
    <property type="project" value="UniProtKB-KW"/>
</dbReference>
<dbReference type="GeneID" id="74942918"/>
<dbReference type="SMART" id="SM00382">
    <property type="entry name" value="AAA"/>
    <property type="match status" value="1"/>
</dbReference>
<accession>A0A9E7UD82</accession>
<dbReference type="EMBL" id="CP104003">
    <property type="protein sequence ID" value="UWM56764.1"/>
    <property type="molecule type" value="Genomic_DNA"/>
</dbReference>
<feature type="domain" description="ABC transporter" evidence="5">
    <location>
        <begin position="4"/>
        <end position="278"/>
    </location>
</feature>
<keyword evidence="2" id="KW-1003">Cell membrane</keyword>
<gene>
    <name evidence="6" type="ORF">N0B31_10810</name>
</gene>
<protein>
    <submittedName>
        <fullName evidence="6">Phosphate ABC transporter ATP-binding protein</fullName>
    </submittedName>
</protein>
<dbReference type="PROSITE" id="PS50893">
    <property type="entry name" value="ABC_TRANSPORTER_2"/>
    <property type="match status" value="1"/>
</dbReference>
<dbReference type="PROSITE" id="PS00211">
    <property type="entry name" value="ABC_TRANSPORTER_1"/>
    <property type="match status" value="1"/>
</dbReference>
<evidence type="ECO:0000256" key="3">
    <source>
        <dbReference type="ARBA" id="ARBA00022741"/>
    </source>
</evidence>
<dbReference type="CDD" id="cd03260">
    <property type="entry name" value="ABC_PstB_phosphate_transporter"/>
    <property type="match status" value="1"/>
</dbReference>
<dbReference type="KEGG" id="ssai:N0B31_10810"/>
<keyword evidence="3" id="KW-0547">Nucleotide-binding</keyword>
<dbReference type="InterPro" id="IPR005670">
    <property type="entry name" value="PstB-like"/>
</dbReference>
<dbReference type="Proteomes" id="UP001057580">
    <property type="component" value="Chromosome"/>
</dbReference>
<reference evidence="6" key="1">
    <citation type="submission" date="2022-09" db="EMBL/GenBank/DDBJ databases">
        <title>Diverse halophilic archaea isolated from saline environments.</title>
        <authorList>
            <person name="Cui H.-L."/>
        </authorList>
    </citation>
    <scope>NUCLEOTIDE SEQUENCE</scope>
    <source>
        <strain evidence="6">ZS-35-S2</strain>
    </source>
</reference>
<dbReference type="PANTHER" id="PTHR43423:SF1">
    <property type="entry name" value="ABC TRANSPORTER I FAMILY MEMBER 17"/>
    <property type="match status" value="1"/>
</dbReference>
<organism evidence="6 7">
    <name type="scientific">Salinirubellus salinus</name>
    <dbReference type="NCBI Taxonomy" id="1364945"/>
    <lineage>
        <taxon>Archaea</taxon>
        <taxon>Methanobacteriati</taxon>
        <taxon>Methanobacteriota</taxon>
        <taxon>Stenosarchaea group</taxon>
        <taxon>Halobacteria</taxon>
        <taxon>Halobacteriales</taxon>
        <taxon>Natronomonadaceae</taxon>
        <taxon>Salinirubellus</taxon>
    </lineage>
</organism>
<proteinExistence type="predicted"/>
<dbReference type="InterPro" id="IPR027417">
    <property type="entry name" value="P-loop_NTPase"/>
</dbReference>
<dbReference type="InterPro" id="IPR003439">
    <property type="entry name" value="ABC_transporter-like_ATP-bd"/>
</dbReference>
<evidence type="ECO:0000256" key="1">
    <source>
        <dbReference type="ARBA" id="ARBA00022448"/>
    </source>
</evidence>
<dbReference type="GO" id="GO:0005315">
    <property type="term" value="F:phosphate transmembrane transporter activity"/>
    <property type="evidence" value="ECO:0007669"/>
    <property type="project" value="InterPro"/>
</dbReference>
<evidence type="ECO:0000256" key="4">
    <source>
        <dbReference type="ARBA" id="ARBA00022840"/>
    </source>
</evidence>